<evidence type="ECO:0000313" key="2">
    <source>
        <dbReference type="Proteomes" id="UP001165082"/>
    </source>
</evidence>
<organism evidence="1 2">
    <name type="scientific">Triparma retinervis</name>
    <dbReference type="NCBI Taxonomy" id="2557542"/>
    <lineage>
        <taxon>Eukaryota</taxon>
        <taxon>Sar</taxon>
        <taxon>Stramenopiles</taxon>
        <taxon>Ochrophyta</taxon>
        <taxon>Bolidophyceae</taxon>
        <taxon>Parmales</taxon>
        <taxon>Triparmaceae</taxon>
        <taxon>Triparma</taxon>
    </lineage>
</organism>
<protein>
    <submittedName>
        <fullName evidence="1">Uncharacterized protein</fullName>
    </submittedName>
</protein>
<dbReference type="AlphaFoldDB" id="A0A9W7A3B7"/>
<comment type="caution">
    <text evidence="1">The sequence shown here is derived from an EMBL/GenBank/DDBJ whole genome shotgun (WGS) entry which is preliminary data.</text>
</comment>
<name>A0A9W7A3B7_9STRA</name>
<keyword evidence="2" id="KW-1185">Reference proteome</keyword>
<gene>
    <name evidence="1" type="ORF">TrRE_jg6155</name>
</gene>
<sequence length="243" mass="26472">MGGLSARPIVKLFNSERVEPETFMPVSLKVWNVKKSGHLFRSSTMTVEWLSENQIIYGHRNGSCSLIDTRGGGLLNVFAGARKHKDKNRGALTSFCLGENGGGTGHNFVGAFGLGGGALFDIRKGGSGGIVTEYVLPEDSTSLLSDNERFRLMKDIHGIVAEDSLQKVLIPYVERCRADKGMFQVRLGCWTREGRLLNERQKDHTLFAGNGEGFRVSLSKRLISGSKALLLSGGELRVLDVGS</sequence>
<dbReference type="Proteomes" id="UP001165082">
    <property type="component" value="Unassembled WGS sequence"/>
</dbReference>
<dbReference type="OrthoDB" id="10350847at2759"/>
<accession>A0A9W7A3B7</accession>
<evidence type="ECO:0000313" key="1">
    <source>
        <dbReference type="EMBL" id="GMH65046.1"/>
    </source>
</evidence>
<proteinExistence type="predicted"/>
<dbReference type="EMBL" id="BRXZ01001195">
    <property type="protein sequence ID" value="GMH65046.1"/>
    <property type="molecule type" value="Genomic_DNA"/>
</dbReference>
<reference evidence="1" key="1">
    <citation type="submission" date="2022-07" db="EMBL/GenBank/DDBJ databases">
        <title>Genome analysis of Parmales, a sister group of diatoms, reveals the evolutionary specialization of diatoms from phago-mixotrophs to photoautotrophs.</title>
        <authorList>
            <person name="Ban H."/>
            <person name="Sato S."/>
            <person name="Yoshikawa S."/>
            <person name="Kazumasa Y."/>
            <person name="Nakamura Y."/>
            <person name="Ichinomiya M."/>
            <person name="Saitoh K."/>
            <person name="Sato N."/>
            <person name="Blanc-Mathieu R."/>
            <person name="Endo H."/>
            <person name="Kuwata A."/>
            <person name="Ogata H."/>
        </authorList>
    </citation>
    <scope>NUCLEOTIDE SEQUENCE</scope>
</reference>